<dbReference type="EMBL" id="JAUQOO010000017">
    <property type="protein sequence ID" value="MDO7929066.1"/>
    <property type="molecule type" value="Genomic_DNA"/>
</dbReference>
<dbReference type="RefSeq" id="WP_304575558.1">
    <property type="nucleotide sequence ID" value="NZ_JAUQOO010000017.1"/>
</dbReference>
<organism evidence="1 2">
    <name type="scientific">Pseudomonas serbiensis</name>
    <dbReference type="NCBI Taxonomy" id="3064350"/>
    <lineage>
        <taxon>Bacteria</taxon>
        <taxon>Pseudomonadati</taxon>
        <taxon>Pseudomonadota</taxon>
        <taxon>Gammaproteobacteria</taxon>
        <taxon>Pseudomonadales</taxon>
        <taxon>Pseudomonadaceae</taxon>
        <taxon>Pseudomonas</taxon>
    </lineage>
</organism>
<evidence type="ECO:0000313" key="1">
    <source>
        <dbReference type="EMBL" id="MDO7929066.1"/>
    </source>
</evidence>
<keyword evidence="2" id="KW-1185">Reference proteome</keyword>
<comment type="caution">
    <text evidence="1">The sequence shown here is derived from an EMBL/GenBank/DDBJ whole genome shotgun (WGS) entry which is preliminary data.</text>
</comment>
<dbReference type="Proteomes" id="UP001223016">
    <property type="component" value="Unassembled WGS sequence"/>
</dbReference>
<reference evidence="1 2" key="1">
    <citation type="submission" date="2023-07" db="EMBL/GenBank/DDBJ databases">
        <title>Identification of four novel Pseudomonas species associated with bacterial leaf spot of cucurbits.</title>
        <authorList>
            <person name="Fullem K.R."/>
        </authorList>
    </citation>
    <scope>NUCLEOTIDE SEQUENCE [LARGE SCALE GENOMIC DNA]</scope>
    <source>
        <strain evidence="1 2">KFB 138</strain>
    </source>
</reference>
<evidence type="ECO:0000313" key="2">
    <source>
        <dbReference type="Proteomes" id="UP001223016"/>
    </source>
</evidence>
<name>A0ABT9CU96_9PSED</name>
<sequence length="126" mass="14301">MSSNSDRAAQAAVDQVVTAMQNDVRSIMKSRSELRLFSKKYPKVEIYYERGAVYVEFDDMSNVGDDYPKLILARIGLNLELKLFVGDFQNIPALRLVGEFGLYSEQAVKRAVEKYVLDVCNIIEVL</sequence>
<protein>
    <submittedName>
        <fullName evidence="1">Uncharacterized protein</fullName>
    </submittedName>
</protein>
<gene>
    <name evidence="1" type="ORF">Q6A51_19970</name>
</gene>
<proteinExistence type="predicted"/>
<accession>A0ABT9CU96</accession>